<organism evidence="2 3">
    <name type="scientific">Polyrhizophydium stewartii</name>
    <dbReference type="NCBI Taxonomy" id="2732419"/>
    <lineage>
        <taxon>Eukaryota</taxon>
        <taxon>Fungi</taxon>
        <taxon>Fungi incertae sedis</taxon>
        <taxon>Chytridiomycota</taxon>
        <taxon>Chytridiomycota incertae sedis</taxon>
        <taxon>Chytridiomycetes</taxon>
        <taxon>Rhizophydiales</taxon>
        <taxon>Rhizophydiales incertae sedis</taxon>
        <taxon>Polyrhizophydium</taxon>
    </lineage>
</organism>
<keyword evidence="3" id="KW-1185">Reference proteome</keyword>
<dbReference type="Pfam" id="PF03370">
    <property type="entry name" value="CBM_21"/>
    <property type="match status" value="1"/>
</dbReference>
<dbReference type="Proteomes" id="UP001527925">
    <property type="component" value="Unassembled WGS sequence"/>
</dbReference>
<protein>
    <submittedName>
        <fullName evidence="2">Protein phosphatase 1 regulatory subunit 3B</fullName>
    </submittedName>
</protein>
<evidence type="ECO:0000313" key="3">
    <source>
        <dbReference type="Proteomes" id="UP001527925"/>
    </source>
</evidence>
<dbReference type="InterPro" id="IPR050782">
    <property type="entry name" value="PP1_regulatory_subunit_3"/>
</dbReference>
<sequence>MAAPLPAAAAAPAAHGRRSPSLVARFAPTIELVRTFDASLPPAEIQRLPTVPVADNLDLDCRSVSAALVAATAWSLESSSLPLHPSFDGRPVMLEAVAVDPPAMLGGTVLVRNIAYAKAVAVRLTADGWRTHTDVPCSFDGVVSQSTAGFVGVDRFRFELDLAALSPAVSPAVSAAAQQPAAVTLELAVRFDAAGASHWDSNGGRNFVVRVCTIAAFASSRSRVSSADSIANAIARPLPAAPERHGAVALACSPPLTAASALAAFEAPLAASACFA</sequence>
<dbReference type="EMBL" id="JADGIZ020000008">
    <property type="protein sequence ID" value="KAL2918099.1"/>
    <property type="molecule type" value="Genomic_DNA"/>
</dbReference>
<dbReference type="PANTHER" id="PTHR12307:SF36">
    <property type="entry name" value="GLYCOGEN-BINDING SUBUNIT 76A"/>
    <property type="match status" value="1"/>
</dbReference>
<reference evidence="2 3" key="1">
    <citation type="submission" date="2023-09" db="EMBL/GenBank/DDBJ databases">
        <title>Pangenome analysis of Batrachochytrium dendrobatidis and related Chytrids.</title>
        <authorList>
            <person name="Yacoub M.N."/>
            <person name="Stajich J.E."/>
            <person name="James T.Y."/>
        </authorList>
    </citation>
    <scope>NUCLEOTIDE SEQUENCE [LARGE SCALE GENOMIC DNA]</scope>
    <source>
        <strain evidence="2 3">JEL0888</strain>
    </source>
</reference>
<comment type="caution">
    <text evidence="2">The sequence shown here is derived from an EMBL/GenBank/DDBJ whole genome shotgun (WGS) entry which is preliminary data.</text>
</comment>
<dbReference type="Gene3D" id="2.60.40.2440">
    <property type="entry name" value="Carbohydrate binding type-21 domain"/>
    <property type="match status" value="1"/>
</dbReference>
<dbReference type="InterPro" id="IPR038175">
    <property type="entry name" value="CBM21_dom_sf"/>
</dbReference>
<accession>A0ABR4NEY3</accession>
<dbReference type="PROSITE" id="PS51159">
    <property type="entry name" value="CBM21"/>
    <property type="match status" value="1"/>
</dbReference>
<evidence type="ECO:0000259" key="1">
    <source>
        <dbReference type="PROSITE" id="PS51159"/>
    </source>
</evidence>
<evidence type="ECO:0000313" key="2">
    <source>
        <dbReference type="EMBL" id="KAL2918099.1"/>
    </source>
</evidence>
<gene>
    <name evidence="2" type="primary">PPP1R3B_1</name>
    <name evidence="2" type="ORF">HK105_202513</name>
</gene>
<feature type="domain" description="CBM21" evidence="1">
    <location>
        <begin position="84"/>
        <end position="210"/>
    </location>
</feature>
<name>A0ABR4NEY3_9FUNG</name>
<dbReference type="InterPro" id="IPR005036">
    <property type="entry name" value="CBM21_dom"/>
</dbReference>
<proteinExistence type="predicted"/>
<dbReference type="PANTHER" id="PTHR12307">
    <property type="entry name" value="PROTEIN PHOSPHATASE 1 REGULATORY SUBUNIT"/>
    <property type="match status" value="1"/>
</dbReference>